<protein>
    <submittedName>
        <fullName evidence="2">Zinc ribbon domain-containing protein</fullName>
    </submittedName>
</protein>
<keyword evidence="1" id="KW-0472">Membrane</keyword>
<organism evidence="2 3">
    <name type="scientific">Fimbriimonas ginsengisoli</name>
    <dbReference type="NCBI Taxonomy" id="1005039"/>
    <lineage>
        <taxon>Bacteria</taxon>
        <taxon>Bacillati</taxon>
        <taxon>Armatimonadota</taxon>
        <taxon>Fimbriimonadia</taxon>
        <taxon>Fimbriimonadales</taxon>
        <taxon>Fimbriimonadaceae</taxon>
        <taxon>Fimbriimonas</taxon>
    </lineage>
</organism>
<evidence type="ECO:0000256" key="1">
    <source>
        <dbReference type="SAM" id="Phobius"/>
    </source>
</evidence>
<keyword evidence="1" id="KW-0812">Transmembrane</keyword>
<feature type="transmembrane region" description="Helical" evidence="1">
    <location>
        <begin position="144"/>
        <end position="169"/>
    </location>
</feature>
<dbReference type="Proteomes" id="UP000727962">
    <property type="component" value="Unassembled WGS sequence"/>
</dbReference>
<evidence type="ECO:0000313" key="2">
    <source>
        <dbReference type="EMBL" id="MBI1756113.1"/>
    </source>
</evidence>
<gene>
    <name evidence="2" type="ORF">HYR64_03295</name>
</gene>
<evidence type="ECO:0000313" key="3">
    <source>
        <dbReference type="Proteomes" id="UP000727962"/>
    </source>
</evidence>
<reference evidence="2" key="1">
    <citation type="submission" date="2020-07" db="EMBL/GenBank/DDBJ databases">
        <title>Huge and variable diversity of episymbiotic CPR bacteria and DPANN archaea in groundwater ecosystems.</title>
        <authorList>
            <person name="He C.Y."/>
            <person name="Keren R."/>
            <person name="Whittaker M."/>
            <person name="Farag I.F."/>
            <person name="Doudna J."/>
            <person name="Cate J.H.D."/>
            <person name="Banfield J.F."/>
        </authorList>
    </citation>
    <scope>NUCLEOTIDE SEQUENCE</scope>
    <source>
        <strain evidence="2">NC_groundwater_17_Pr7_B-0.1um_64_12</strain>
    </source>
</reference>
<comment type="caution">
    <text evidence="2">The sequence shown here is derived from an EMBL/GenBank/DDBJ whole genome shotgun (WGS) entry which is preliminary data.</text>
</comment>
<proteinExistence type="predicted"/>
<accession>A0A931LRH6</accession>
<feature type="transmembrane region" description="Helical" evidence="1">
    <location>
        <begin position="119"/>
        <end position="138"/>
    </location>
</feature>
<feature type="transmembrane region" description="Helical" evidence="1">
    <location>
        <begin position="55"/>
        <end position="78"/>
    </location>
</feature>
<keyword evidence="1" id="KW-1133">Transmembrane helix</keyword>
<dbReference type="EMBL" id="JACOSL010000022">
    <property type="protein sequence ID" value="MBI1756113.1"/>
    <property type="molecule type" value="Genomic_DNA"/>
</dbReference>
<name>A0A931LRH6_FIMGI</name>
<sequence>MEDLHCPKCHHLLAPGARHCGQCGAEAIEHEPISMEGVTILHADKRIERPSWKEIAHSICAWLLILLGAAFVGLAAFYMPLHSEVSSESPLFGVLGLAQTLFAIGMLKEWGWAQSWMPYFCGVAILMILMRVSFFSTLSRQHHVYHFVPLALVSLVPLYALSLYLAFIFSED</sequence>
<dbReference type="AlphaFoldDB" id="A0A931LRH6"/>